<feature type="transmembrane region" description="Helical" evidence="1">
    <location>
        <begin position="152"/>
        <end position="173"/>
    </location>
</feature>
<comment type="caution">
    <text evidence="2">The sequence shown here is derived from an EMBL/GenBank/DDBJ whole genome shotgun (WGS) entry which is preliminary data.</text>
</comment>
<protein>
    <recommendedName>
        <fullName evidence="4">Reverse transcriptase domain-containing protein</fullName>
    </recommendedName>
</protein>
<keyword evidence="1" id="KW-1133">Transmembrane helix</keyword>
<accession>A0AAE0A4Y4</accession>
<dbReference type="EMBL" id="JANJYJ010000007">
    <property type="protein sequence ID" value="KAK3200116.1"/>
    <property type="molecule type" value="Genomic_DNA"/>
</dbReference>
<keyword evidence="1" id="KW-0472">Membrane</keyword>
<name>A0AAE0A4Y4_9ROSI</name>
<evidence type="ECO:0000313" key="3">
    <source>
        <dbReference type="Proteomes" id="UP001281410"/>
    </source>
</evidence>
<reference evidence="2" key="1">
    <citation type="journal article" date="2023" name="Plant J.">
        <title>Genome sequences and population genomics provide insights into the demographic history, inbreeding, and mutation load of two 'living fossil' tree species of Dipteronia.</title>
        <authorList>
            <person name="Feng Y."/>
            <person name="Comes H.P."/>
            <person name="Chen J."/>
            <person name="Zhu S."/>
            <person name="Lu R."/>
            <person name="Zhang X."/>
            <person name="Li P."/>
            <person name="Qiu J."/>
            <person name="Olsen K.M."/>
            <person name="Qiu Y."/>
        </authorList>
    </citation>
    <scope>NUCLEOTIDE SEQUENCE</scope>
    <source>
        <strain evidence="2">NBL</strain>
    </source>
</reference>
<proteinExistence type="predicted"/>
<evidence type="ECO:0008006" key="4">
    <source>
        <dbReference type="Google" id="ProtNLM"/>
    </source>
</evidence>
<gene>
    <name evidence="2" type="ORF">Dsin_023531</name>
</gene>
<dbReference type="AlphaFoldDB" id="A0AAE0A4Y4"/>
<evidence type="ECO:0000256" key="1">
    <source>
        <dbReference type="SAM" id="Phobius"/>
    </source>
</evidence>
<feature type="transmembrane region" description="Helical" evidence="1">
    <location>
        <begin position="60"/>
        <end position="78"/>
    </location>
</feature>
<keyword evidence="3" id="KW-1185">Reference proteome</keyword>
<sequence length="175" mass="19880">MDVASASGQDRFSSQFYQRCWDMVSGDVVHAVQDCFLTGVIFHGINSSFNILLPKLRDSILINQLCLIVLSNFLFKISSKILAGRLARIAAKVVSPQQFGFIRDRHIEDCIALVSDCVNVLHKKCYGGNSAMKIDIHKAFDTFDWVFFFAEFFRLLGFPLCLWTGLTIFFIYLGF</sequence>
<organism evidence="2 3">
    <name type="scientific">Dipteronia sinensis</name>
    <dbReference type="NCBI Taxonomy" id="43782"/>
    <lineage>
        <taxon>Eukaryota</taxon>
        <taxon>Viridiplantae</taxon>
        <taxon>Streptophyta</taxon>
        <taxon>Embryophyta</taxon>
        <taxon>Tracheophyta</taxon>
        <taxon>Spermatophyta</taxon>
        <taxon>Magnoliopsida</taxon>
        <taxon>eudicotyledons</taxon>
        <taxon>Gunneridae</taxon>
        <taxon>Pentapetalae</taxon>
        <taxon>rosids</taxon>
        <taxon>malvids</taxon>
        <taxon>Sapindales</taxon>
        <taxon>Sapindaceae</taxon>
        <taxon>Hippocastanoideae</taxon>
        <taxon>Acereae</taxon>
        <taxon>Dipteronia</taxon>
    </lineage>
</organism>
<dbReference type="Proteomes" id="UP001281410">
    <property type="component" value="Unassembled WGS sequence"/>
</dbReference>
<keyword evidence="1" id="KW-0812">Transmembrane</keyword>
<evidence type="ECO:0000313" key="2">
    <source>
        <dbReference type="EMBL" id="KAK3200116.1"/>
    </source>
</evidence>